<dbReference type="PANTHER" id="PTHR45669">
    <property type="entry name" value="GLUTAREDOXIN DOMAIN-CONTAINING CYSTEINE-RICH PROTEIN CG12206-RELATED"/>
    <property type="match status" value="1"/>
</dbReference>
<evidence type="ECO:0000256" key="1">
    <source>
        <dbReference type="SAM" id="MobiDB-lite"/>
    </source>
</evidence>
<dbReference type="CDD" id="cd03031">
    <property type="entry name" value="GRX_GRX_like"/>
    <property type="match status" value="1"/>
</dbReference>
<feature type="domain" description="Glutaredoxin" evidence="2">
    <location>
        <begin position="309"/>
        <end position="376"/>
    </location>
</feature>
<accession>A0AAV8QJU0</accession>
<comment type="caution">
    <text evidence="3">The sequence shown here is derived from an EMBL/GenBank/DDBJ whole genome shotgun (WGS) entry which is preliminary data.</text>
</comment>
<dbReference type="Proteomes" id="UP001222027">
    <property type="component" value="Unassembled WGS sequence"/>
</dbReference>
<dbReference type="SUPFAM" id="SSF52833">
    <property type="entry name" value="Thioredoxin-like"/>
    <property type="match status" value="1"/>
</dbReference>
<evidence type="ECO:0000313" key="3">
    <source>
        <dbReference type="EMBL" id="KAJ8476498.1"/>
    </source>
</evidence>
<dbReference type="InterPro" id="IPR002109">
    <property type="entry name" value="Glutaredoxin"/>
</dbReference>
<dbReference type="Gene3D" id="3.40.30.10">
    <property type="entry name" value="Glutaredoxin"/>
    <property type="match status" value="1"/>
</dbReference>
<dbReference type="PROSITE" id="PS51354">
    <property type="entry name" value="GLUTAREDOXIN_2"/>
    <property type="match status" value="1"/>
</dbReference>
<name>A0AAV8QJU0_ENSVE</name>
<dbReference type="Pfam" id="PF23733">
    <property type="entry name" value="GRXCR1-2_C"/>
    <property type="match status" value="1"/>
</dbReference>
<organism evidence="3 4">
    <name type="scientific">Ensete ventricosum</name>
    <name type="common">Abyssinian banana</name>
    <name type="synonym">Musa ensete</name>
    <dbReference type="NCBI Taxonomy" id="4639"/>
    <lineage>
        <taxon>Eukaryota</taxon>
        <taxon>Viridiplantae</taxon>
        <taxon>Streptophyta</taxon>
        <taxon>Embryophyta</taxon>
        <taxon>Tracheophyta</taxon>
        <taxon>Spermatophyta</taxon>
        <taxon>Magnoliopsida</taxon>
        <taxon>Liliopsida</taxon>
        <taxon>Zingiberales</taxon>
        <taxon>Musaceae</taxon>
        <taxon>Ensete</taxon>
    </lineage>
</organism>
<dbReference type="AlphaFoldDB" id="A0AAV8QJU0"/>
<dbReference type="Pfam" id="PF00462">
    <property type="entry name" value="Glutaredoxin"/>
    <property type="match status" value="1"/>
</dbReference>
<keyword evidence="4" id="KW-1185">Reference proteome</keyword>
<gene>
    <name evidence="3" type="ORF">OPV22_020225</name>
</gene>
<feature type="region of interest" description="Disordered" evidence="1">
    <location>
        <begin position="180"/>
        <end position="203"/>
    </location>
</feature>
<evidence type="ECO:0000259" key="2">
    <source>
        <dbReference type="Pfam" id="PF00462"/>
    </source>
</evidence>
<reference evidence="3 4" key="1">
    <citation type="submission" date="2022-12" db="EMBL/GenBank/DDBJ databases">
        <title>Chromosome-scale assembly of the Ensete ventricosum genome.</title>
        <authorList>
            <person name="Dussert Y."/>
            <person name="Stocks J."/>
            <person name="Wendawek A."/>
            <person name="Woldeyes F."/>
            <person name="Nichols R.A."/>
            <person name="Borrell J.S."/>
        </authorList>
    </citation>
    <scope>NUCLEOTIDE SEQUENCE [LARGE SCALE GENOMIC DNA]</scope>
    <source>
        <strain evidence="4">cv. Maze</strain>
        <tissue evidence="3">Seeds</tissue>
    </source>
</reference>
<protein>
    <recommendedName>
        <fullName evidence="2">Glutaredoxin domain-containing protein</fullName>
    </recommendedName>
</protein>
<dbReference type="PANTHER" id="PTHR45669:SF12">
    <property type="entry name" value="EMB|CAB85507.1"/>
    <property type="match status" value="1"/>
</dbReference>
<proteinExistence type="predicted"/>
<dbReference type="EMBL" id="JAQQAF010000006">
    <property type="protein sequence ID" value="KAJ8476498.1"/>
    <property type="molecule type" value="Genomic_DNA"/>
</dbReference>
<sequence length="451" mass="50218">MGCVSSKPLAENDLDRGIFYADGVGLASDCPNHVVSLTSTTYGVLNLDRSEPHGKKCDAEEAEEVIKRECRRYPPSDLTIDRFDKSVAKEVPSEVIDARELMEDLADETPFWTPLKKPGKLHASKVSASPKKQIKKALGKENAPLRRDLKSWDLDSNRILRPFSSSDNAKRMGLAVQTPCKNSLTDAGKASGRDPRGSVSRRSLSPFFDPELVASLEREYLQEGEQIKKMVPLSPRNRKAHPRGSVSRRSLSPFFDPELVASLEREYLQEGEQIKKMVPLSPRNRKAHDSSFLLRSYQEKCPPGGQNTVVLYTTTLRGIRKTFEDCNAVRSTLESYHVRIMERDISMDSGYREELRSLMGSKEAKVPAAFVRGRLIGGTEEVLRLEDEGKLELLLEGIPRAASSCEGCSGLRFIMCMDCSGSCKVLDEAQKKMVKCGVCNENGLIHCPICC</sequence>
<dbReference type="InterPro" id="IPR036249">
    <property type="entry name" value="Thioredoxin-like_sf"/>
</dbReference>
<evidence type="ECO:0000313" key="4">
    <source>
        <dbReference type="Proteomes" id="UP001222027"/>
    </source>
</evidence>